<dbReference type="Gene3D" id="1.20.1280.290">
    <property type="match status" value="2"/>
</dbReference>
<keyword evidence="7" id="KW-1185">Reference proteome</keyword>
<proteinExistence type="predicted"/>
<dbReference type="PANTHER" id="PTHR16201">
    <property type="entry name" value="SEVEN TRANSMEMBRANE PROTEIN 1-RELATED"/>
    <property type="match status" value="1"/>
</dbReference>
<feature type="transmembrane region" description="Helical" evidence="5">
    <location>
        <begin position="64"/>
        <end position="86"/>
    </location>
</feature>
<keyword evidence="2 5" id="KW-0812">Transmembrane</keyword>
<evidence type="ECO:0000256" key="2">
    <source>
        <dbReference type="ARBA" id="ARBA00022692"/>
    </source>
</evidence>
<dbReference type="GO" id="GO:0016020">
    <property type="term" value="C:membrane"/>
    <property type="evidence" value="ECO:0007669"/>
    <property type="project" value="UniProtKB-SubCell"/>
</dbReference>
<dbReference type="Proteomes" id="UP000789706">
    <property type="component" value="Unassembled WGS sequence"/>
</dbReference>
<evidence type="ECO:0000256" key="5">
    <source>
        <dbReference type="SAM" id="Phobius"/>
    </source>
</evidence>
<feature type="transmembrane region" description="Helical" evidence="5">
    <location>
        <begin position="167"/>
        <end position="183"/>
    </location>
</feature>
<accession>A0A9N9AVR2</accession>
<comment type="caution">
    <text evidence="6">The sequence shown here is derived from an EMBL/GenBank/DDBJ whole genome shotgun (WGS) entry which is preliminary data.</text>
</comment>
<dbReference type="InterPro" id="IPR051415">
    <property type="entry name" value="LAAT-1"/>
</dbReference>
<dbReference type="SMART" id="SM00679">
    <property type="entry name" value="CTNS"/>
    <property type="match status" value="2"/>
</dbReference>
<feature type="transmembrane region" description="Helical" evidence="5">
    <location>
        <begin position="130"/>
        <end position="155"/>
    </location>
</feature>
<dbReference type="EMBL" id="CAJVPK010000743">
    <property type="protein sequence ID" value="CAG8545159.1"/>
    <property type="molecule type" value="Genomic_DNA"/>
</dbReference>
<feature type="transmembrane region" description="Helical" evidence="5">
    <location>
        <begin position="6"/>
        <end position="26"/>
    </location>
</feature>
<gene>
    <name evidence="6" type="ORF">DEBURN_LOCUS6817</name>
</gene>
<evidence type="ECO:0000313" key="7">
    <source>
        <dbReference type="Proteomes" id="UP000789706"/>
    </source>
</evidence>
<dbReference type="PANTHER" id="PTHR16201:SF44">
    <property type="entry name" value="SEVEN TRANSMEMBRANE PROTEIN 1"/>
    <property type="match status" value="1"/>
</dbReference>
<dbReference type="InterPro" id="IPR006603">
    <property type="entry name" value="PQ-loop_rpt"/>
</dbReference>
<protein>
    <submittedName>
        <fullName evidence="6">11115_t:CDS:1</fullName>
    </submittedName>
</protein>
<comment type="subcellular location">
    <subcellularLocation>
        <location evidence="1">Membrane</location>
        <topology evidence="1">Multi-pass membrane protein</topology>
    </subcellularLocation>
</comment>
<feature type="transmembrane region" description="Helical" evidence="5">
    <location>
        <begin position="203"/>
        <end position="225"/>
    </location>
</feature>
<sequence length="235" mass="26767">MNKAFSKISGHISIVCYVIFFIPQFYENYKRKSSASVSLGLVFLLFMADALNLIGSILQHLIPTVILCIAFYNIAGILLIIQVLYYRYRKIPFEIINDNYENAGKSATSYQIKQNYTSASFSIFSRQKKFFVILVGTFCVFLIGISVSSISGLSLENISNNNKKFELLPQLLGWISSFLYVGSRIPQIIKNYRSKSTKDRDYLLVNIPWLCGYSGSIFFDFVVGIPEGVDEKWIE</sequence>
<name>A0A9N9AVR2_9GLOM</name>
<evidence type="ECO:0000313" key="6">
    <source>
        <dbReference type="EMBL" id="CAG8545159.1"/>
    </source>
</evidence>
<organism evidence="6 7">
    <name type="scientific">Diversispora eburnea</name>
    <dbReference type="NCBI Taxonomy" id="1213867"/>
    <lineage>
        <taxon>Eukaryota</taxon>
        <taxon>Fungi</taxon>
        <taxon>Fungi incertae sedis</taxon>
        <taxon>Mucoromycota</taxon>
        <taxon>Glomeromycotina</taxon>
        <taxon>Glomeromycetes</taxon>
        <taxon>Diversisporales</taxon>
        <taxon>Diversisporaceae</taxon>
        <taxon>Diversispora</taxon>
    </lineage>
</organism>
<dbReference type="Pfam" id="PF04193">
    <property type="entry name" value="PQ-loop"/>
    <property type="match status" value="2"/>
</dbReference>
<dbReference type="AlphaFoldDB" id="A0A9N9AVR2"/>
<evidence type="ECO:0000256" key="4">
    <source>
        <dbReference type="ARBA" id="ARBA00023136"/>
    </source>
</evidence>
<keyword evidence="3 5" id="KW-1133">Transmembrane helix</keyword>
<reference evidence="6" key="1">
    <citation type="submission" date="2021-06" db="EMBL/GenBank/DDBJ databases">
        <authorList>
            <person name="Kallberg Y."/>
            <person name="Tangrot J."/>
            <person name="Rosling A."/>
        </authorList>
    </citation>
    <scope>NUCLEOTIDE SEQUENCE</scope>
    <source>
        <strain evidence="6">AZ414A</strain>
    </source>
</reference>
<evidence type="ECO:0000256" key="1">
    <source>
        <dbReference type="ARBA" id="ARBA00004141"/>
    </source>
</evidence>
<feature type="transmembrane region" description="Helical" evidence="5">
    <location>
        <begin position="38"/>
        <end position="58"/>
    </location>
</feature>
<dbReference type="OrthoDB" id="8048523at2759"/>
<keyword evidence="4 5" id="KW-0472">Membrane</keyword>
<evidence type="ECO:0000256" key="3">
    <source>
        <dbReference type="ARBA" id="ARBA00022989"/>
    </source>
</evidence>